<accession>I6ZP75</accession>
<dbReference type="Gene3D" id="3.30.450.90">
    <property type="match status" value="1"/>
</dbReference>
<evidence type="ECO:0000313" key="4">
    <source>
        <dbReference type="Proteomes" id="UP000009011"/>
    </source>
</evidence>
<dbReference type="EMBL" id="CP003557">
    <property type="protein sequence ID" value="AFN73839.1"/>
    <property type="molecule type" value="Genomic_DNA"/>
</dbReference>
<dbReference type="eggNOG" id="COG2805">
    <property type="taxonomic scope" value="Bacteria"/>
</dbReference>
<organism evidence="3 4">
    <name type="scientific">Melioribacter roseus (strain DSM 23840 / JCM 17771 / VKM B-2668 / P3M-2)</name>
    <dbReference type="NCBI Taxonomy" id="1191523"/>
    <lineage>
        <taxon>Bacteria</taxon>
        <taxon>Pseudomonadati</taxon>
        <taxon>Ignavibacteriota</taxon>
        <taxon>Ignavibacteria</taxon>
        <taxon>Ignavibacteriales</taxon>
        <taxon>Melioribacteraceae</taxon>
        <taxon>Melioribacter</taxon>
    </lineage>
</organism>
<dbReference type="Proteomes" id="UP000009011">
    <property type="component" value="Chromosome"/>
</dbReference>
<dbReference type="PATRIC" id="fig|1191523.3.peg.624"/>
<dbReference type="GO" id="GO:0016887">
    <property type="term" value="F:ATP hydrolysis activity"/>
    <property type="evidence" value="ECO:0007669"/>
    <property type="project" value="InterPro"/>
</dbReference>
<dbReference type="Pfam" id="PF00437">
    <property type="entry name" value="T2SSE"/>
    <property type="match status" value="1"/>
</dbReference>
<protein>
    <submittedName>
        <fullName evidence="3">Twitching motility protein PilT</fullName>
    </submittedName>
</protein>
<dbReference type="PROSITE" id="PS00662">
    <property type="entry name" value="T2SP_E"/>
    <property type="match status" value="1"/>
</dbReference>
<keyword evidence="4" id="KW-1185">Reference proteome</keyword>
<comment type="similarity">
    <text evidence="1">Belongs to the GSP E family.</text>
</comment>
<dbReference type="NCBIfam" id="TIGR01420">
    <property type="entry name" value="pilT_fam"/>
    <property type="match status" value="1"/>
</dbReference>
<dbReference type="CDD" id="cd01131">
    <property type="entry name" value="PilT"/>
    <property type="match status" value="1"/>
</dbReference>
<proteinExistence type="inferred from homology"/>
<dbReference type="AlphaFoldDB" id="I6ZP75"/>
<dbReference type="PANTHER" id="PTHR30486:SF16">
    <property type="entry name" value="TWITCHING MOTILITY PROTEIN PILT"/>
    <property type="match status" value="1"/>
</dbReference>
<dbReference type="RefSeq" id="WP_014855276.1">
    <property type="nucleotide sequence ID" value="NC_018178.1"/>
</dbReference>
<dbReference type="Gene3D" id="3.40.50.300">
    <property type="entry name" value="P-loop containing nucleotide triphosphate hydrolases"/>
    <property type="match status" value="1"/>
</dbReference>
<dbReference type="HOGENOM" id="CLU_013446_4_0_10"/>
<feature type="domain" description="Bacterial type II secretion system protein E" evidence="2">
    <location>
        <begin position="250"/>
        <end position="264"/>
    </location>
</feature>
<evidence type="ECO:0000313" key="3">
    <source>
        <dbReference type="EMBL" id="AFN73839.1"/>
    </source>
</evidence>
<reference evidence="3 4" key="1">
    <citation type="journal article" date="2013" name="PLoS ONE">
        <title>Genomic analysis of Melioribacter roseus, facultatively anaerobic organotrophic bacterium representing a novel deep lineage within Bacteriodetes/Chlorobi group.</title>
        <authorList>
            <person name="Kadnikov V.V."/>
            <person name="Mardanov A.V."/>
            <person name="Podosokorskaya O.A."/>
            <person name="Gavrilov S.N."/>
            <person name="Kublanov I.V."/>
            <person name="Beletsky A.V."/>
            <person name="Bonch-Osmolovskaya E.A."/>
            <person name="Ravin N.V."/>
        </authorList>
    </citation>
    <scope>NUCLEOTIDE SEQUENCE [LARGE SCALE GENOMIC DNA]</scope>
    <source>
        <strain evidence="4">JCM 17771 / P3M-2</strain>
    </source>
</reference>
<dbReference type="InterPro" id="IPR001482">
    <property type="entry name" value="T2SS/T4SS_dom"/>
</dbReference>
<evidence type="ECO:0000256" key="1">
    <source>
        <dbReference type="ARBA" id="ARBA00006611"/>
    </source>
</evidence>
<evidence type="ECO:0000259" key="2">
    <source>
        <dbReference type="PROSITE" id="PS00662"/>
    </source>
</evidence>
<dbReference type="InterPro" id="IPR050921">
    <property type="entry name" value="T4SS_GSP_E_ATPase"/>
</dbReference>
<dbReference type="InterPro" id="IPR027417">
    <property type="entry name" value="P-loop_NTPase"/>
</dbReference>
<dbReference type="PANTHER" id="PTHR30486">
    <property type="entry name" value="TWITCHING MOTILITY PROTEIN PILT"/>
    <property type="match status" value="1"/>
</dbReference>
<dbReference type="SUPFAM" id="SSF52540">
    <property type="entry name" value="P-loop containing nucleoside triphosphate hydrolases"/>
    <property type="match status" value="1"/>
</dbReference>
<dbReference type="InterPro" id="IPR006321">
    <property type="entry name" value="PilT/PilU"/>
</dbReference>
<dbReference type="STRING" id="1191523.MROS_0596"/>
<gene>
    <name evidence="3" type="ordered locus">MROS_0596</name>
</gene>
<dbReference type="GO" id="GO:0005524">
    <property type="term" value="F:ATP binding"/>
    <property type="evidence" value="ECO:0007669"/>
    <property type="project" value="InterPro"/>
</dbReference>
<name>I6ZP75_MELRP</name>
<dbReference type="KEGG" id="mro:MROS_0596"/>
<sequence>MTEQAKQLLSAFVSKIPEIYFGPERVRFIADHIDKLSEEQKLLLLKYANHILSLMLERQASDVEIGGFGTQGYVWFRIFGNKERVEDLPQMKPDEAGVLIMSLLNPSQRQILMNERNLDFSYTFFYEKENVNVRFRADAYFDLDTLALNMRAIQAKVRPLNSLEFHPLAVKAMSHNYIKFGLSLVTGITGSGKSTTLDAIIDYHNQFDPCHIVIIASPVEYVHTSKKSIIKHREVGRDVLSFKDGVIQALRQDPDIIVIGEMRDPETIMAALEVTDTGHKVFSTLHTSSAVESIDRIIAEVHPSEQERVRNRLADVLISVVSQKLVPSLDGKRVLAKEVLIVTPSVKAAIKNNNTSEIYMMINQGAQQGMITLEQDLIRLYTERKISKENAIAYANNKTRIMQLLKAG</sequence>